<proteinExistence type="predicted"/>
<comment type="subcellular location">
    <subcellularLocation>
        <location evidence="1">Cell membrane</location>
        <topology evidence="1">Multi-pass membrane protein</topology>
    </subcellularLocation>
</comment>
<feature type="transmembrane region" description="Helical" evidence="8">
    <location>
        <begin position="235"/>
        <end position="254"/>
    </location>
</feature>
<dbReference type="InterPro" id="IPR003445">
    <property type="entry name" value="Cat_transpt"/>
</dbReference>
<accession>A0ABY8LFK2</accession>
<evidence type="ECO:0000256" key="8">
    <source>
        <dbReference type="SAM" id="Phobius"/>
    </source>
</evidence>
<dbReference type="PANTHER" id="PTHR32024:SF1">
    <property type="entry name" value="KTR SYSTEM POTASSIUM UPTAKE PROTEIN B"/>
    <property type="match status" value="1"/>
</dbReference>
<keyword evidence="3" id="KW-1003">Cell membrane</keyword>
<reference evidence="9 10" key="1">
    <citation type="submission" date="2023-04" db="EMBL/GenBank/DDBJ databases">
        <title>Jannaschia ovalis sp. nov., a marine bacterium isolated from sea tidal flat.</title>
        <authorList>
            <person name="Kwon D.Y."/>
            <person name="Kim J.-J."/>
        </authorList>
    </citation>
    <scope>NUCLEOTIDE SEQUENCE [LARGE SCALE GENOMIC DNA]</scope>
    <source>
        <strain evidence="9 10">GRR-S6-38</strain>
    </source>
</reference>
<sequence>MPDPEPIPLARWLGRPVGPETTLWPPLALAVLYALAMALGAWGFRSGWAGGLSWADAAFTAVSAVTVTGLSTVPLHSALTPAGQALQLGLIQLGGLGLMTVIVLALRMVGGGPDRAGELLRADLEFSLRDHLARAALRVMIFAALAQGAGAAIAAVELVPAHGLAGGVGRALFLAGSAFCNAGFTPFAGSMRDQPALVLAVTAALFVLGGLGFLVLDDLWKWLRRRRAPKLHSRVVLAGTLVLALLGWAAIAALEWGNPATLGAHPPAARPGLALFQALTPRTAGFDAVGASGYGPGAEGVTILLMLVGAGVDSTGGGLKIATAALLVAAGWAALRRQGDHAAAAIRLTPRGTRRVAILALATTGLVAGAALVLQRETGLPYLDTLFEAASAFGTVGLSAGVTDAAAGPGRSVLMVLMFLGRIGPLTLAWLLLGRLLARDASG</sequence>
<evidence type="ECO:0000313" key="9">
    <source>
        <dbReference type="EMBL" id="WGH79921.1"/>
    </source>
</evidence>
<name>A0ABY8LFK2_9RHOB</name>
<evidence type="ECO:0000313" key="10">
    <source>
        <dbReference type="Proteomes" id="UP001243420"/>
    </source>
</evidence>
<feature type="transmembrane region" description="Helical" evidence="8">
    <location>
        <begin position="356"/>
        <end position="374"/>
    </location>
</feature>
<keyword evidence="5 8" id="KW-1133">Transmembrane helix</keyword>
<protein>
    <submittedName>
        <fullName evidence="9">Potassium transporter TrkG</fullName>
    </submittedName>
</protein>
<evidence type="ECO:0000256" key="7">
    <source>
        <dbReference type="ARBA" id="ARBA00023136"/>
    </source>
</evidence>
<organism evidence="9 10">
    <name type="scientific">Jannaschia ovalis</name>
    <dbReference type="NCBI Taxonomy" id="3038773"/>
    <lineage>
        <taxon>Bacteria</taxon>
        <taxon>Pseudomonadati</taxon>
        <taxon>Pseudomonadota</taxon>
        <taxon>Alphaproteobacteria</taxon>
        <taxon>Rhodobacterales</taxon>
        <taxon>Roseobacteraceae</taxon>
        <taxon>Jannaschia</taxon>
    </lineage>
</organism>
<dbReference type="Proteomes" id="UP001243420">
    <property type="component" value="Chromosome"/>
</dbReference>
<feature type="transmembrane region" description="Helical" evidence="8">
    <location>
        <begin position="413"/>
        <end position="433"/>
    </location>
</feature>
<dbReference type="RefSeq" id="WP_279966918.1">
    <property type="nucleotide sequence ID" value="NZ_CP122537.1"/>
</dbReference>
<feature type="transmembrane region" description="Helical" evidence="8">
    <location>
        <begin position="196"/>
        <end position="215"/>
    </location>
</feature>
<feature type="transmembrane region" description="Helical" evidence="8">
    <location>
        <begin position="135"/>
        <end position="156"/>
    </location>
</feature>
<keyword evidence="7 8" id="KW-0472">Membrane</keyword>
<keyword evidence="2" id="KW-0813">Transport</keyword>
<feature type="transmembrane region" description="Helical" evidence="8">
    <location>
        <begin position="54"/>
        <end position="73"/>
    </location>
</feature>
<keyword evidence="10" id="KW-1185">Reference proteome</keyword>
<dbReference type="Pfam" id="PF02386">
    <property type="entry name" value="TrkH"/>
    <property type="match status" value="1"/>
</dbReference>
<keyword evidence="6" id="KW-0406">Ion transport</keyword>
<feature type="transmembrane region" description="Helical" evidence="8">
    <location>
        <begin position="23"/>
        <end position="42"/>
    </location>
</feature>
<evidence type="ECO:0000256" key="1">
    <source>
        <dbReference type="ARBA" id="ARBA00004651"/>
    </source>
</evidence>
<evidence type="ECO:0000256" key="3">
    <source>
        <dbReference type="ARBA" id="ARBA00022475"/>
    </source>
</evidence>
<evidence type="ECO:0000256" key="6">
    <source>
        <dbReference type="ARBA" id="ARBA00023065"/>
    </source>
</evidence>
<feature type="transmembrane region" description="Helical" evidence="8">
    <location>
        <begin position="317"/>
        <end position="335"/>
    </location>
</feature>
<evidence type="ECO:0000256" key="2">
    <source>
        <dbReference type="ARBA" id="ARBA00022448"/>
    </source>
</evidence>
<feature type="transmembrane region" description="Helical" evidence="8">
    <location>
        <begin position="85"/>
        <end position="106"/>
    </location>
</feature>
<dbReference type="PANTHER" id="PTHR32024">
    <property type="entry name" value="TRK SYSTEM POTASSIUM UPTAKE PROTEIN TRKG-RELATED"/>
    <property type="match status" value="1"/>
</dbReference>
<dbReference type="EMBL" id="CP122537">
    <property type="protein sequence ID" value="WGH79921.1"/>
    <property type="molecule type" value="Genomic_DNA"/>
</dbReference>
<gene>
    <name evidence="9" type="ORF">P8627_06585</name>
</gene>
<evidence type="ECO:0000256" key="5">
    <source>
        <dbReference type="ARBA" id="ARBA00022989"/>
    </source>
</evidence>
<keyword evidence="4 8" id="KW-0812">Transmembrane</keyword>
<evidence type="ECO:0000256" key="4">
    <source>
        <dbReference type="ARBA" id="ARBA00022692"/>
    </source>
</evidence>